<keyword evidence="2" id="KW-1185">Reference proteome</keyword>
<name>A0A1X7AP37_9GAMM</name>
<reference evidence="1 2" key="1">
    <citation type="submission" date="2017-03" db="EMBL/GenBank/DDBJ databases">
        <authorList>
            <person name="Afonso C.L."/>
            <person name="Miller P.J."/>
            <person name="Scott M.A."/>
            <person name="Spackman E."/>
            <person name="Goraichik I."/>
            <person name="Dimitrov K.M."/>
            <person name="Suarez D.L."/>
            <person name="Swayne D.E."/>
        </authorList>
    </citation>
    <scope>NUCLEOTIDE SEQUENCE [LARGE SCALE GENOMIC DNA]</scope>
    <source>
        <strain evidence="1">SB41UT1</strain>
    </source>
</reference>
<evidence type="ECO:0000313" key="2">
    <source>
        <dbReference type="Proteomes" id="UP000196573"/>
    </source>
</evidence>
<dbReference type="EMBL" id="FWPT01000009">
    <property type="protein sequence ID" value="SMA49868.1"/>
    <property type="molecule type" value="Genomic_DNA"/>
</dbReference>
<evidence type="ECO:0000313" key="1">
    <source>
        <dbReference type="EMBL" id="SMA49868.1"/>
    </source>
</evidence>
<gene>
    <name evidence="1" type="ORF">EHSB41UT_03659</name>
</gene>
<organism evidence="1 2">
    <name type="scientific">Parendozoicomonas haliclonae</name>
    <dbReference type="NCBI Taxonomy" id="1960125"/>
    <lineage>
        <taxon>Bacteria</taxon>
        <taxon>Pseudomonadati</taxon>
        <taxon>Pseudomonadota</taxon>
        <taxon>Gammaproteobacteria</taxon>
        <taxon>Oceanospirillales</taxon>
        <taxon>Endozoicomonadaceae</taxon>
        <taxon>Parendozoicomonas</taxon>
    </lineage>
</organism>
<dbReference type="AlphaFoldDB" id="A0A1X7AP37"/>
<proteinExistence type="predicted"/>
<sequence length="53" mass="5940">MTLRLRPVPYLILSLKMLMVVKGQGFNVGSKVLVEKGSIAQEVPDIPVYRKQV</sequence>
<dbReference type="Proteomes" id="UP000196573">
    <property type="component" value="Unassembled WGS sequence"/>
</dbReference>
<protein>
    <submittedName>
        <fullName evidence="1">Uncharacterized protein</fullName>
    </submittedName>
</protein>
<accession>A0A1X7AP37</accession>